<evidence type="ECO:0000256" key="9">
    <source>
        <dbReference type="ARBA" id="ARBA00023588"/>
    </source>
</evidence>
<evidence type="ECO:0000256" key="10">
    <source>
        <dbReference type="ARBA" id="ARBA00023603"/>
    </source>
</evidence>
<dbReference type="RefSeq" id="WP_188836149.1">
    <property type="nucleotide sequence ID" value="NZ_BMHI01000002.1"/>
</dbReference>
<dbReference type="AlphaFoldDB" id="A0A916T1X2"/>
<protein>
    <recommendedName>
        <fullName evidence="11">Glycosyl-4,4'-diaponeurosporenoate acyltransferase</fullName>
    </recommendedName>
</protein>
<evidence type="ECO:0000256" key="12">
    <source>
        <dbReference type="ARBA" id="ARBA00025324"/>
    </source>
</evidence>
<comment type="function">
    <text evidence="12">Catalyzes the acylation of glycosyl-4,4'-diaponeurosporenoate, i.e. the esterification of glucose at the C6'' position with the carboxyl group of the C(15) fatty acid 12-methyltetradecanoic acid, to yield staphyloxanthin. This is the last step in the biosynthesis of this orange pigment, present in most staphylococci strains.</text>
</comment>
<keyword evidence="8 14" id="KW-0012">Acyltransferase</keyword>
<evidence type="ECO:0000313" key="15">
    <source>
        <dbReference type="Proteomes" id="UP000636793"/>
    </source>
</evidence>
<evidence type="ECO:0000256" key="3">
    <source>
        <dbReference type="ARBA" id="ARBA00022679"/>
    </source>
</evidence>
<evidence type="ECO:0000256" key="7">
    <source>
        <dbReference type="ARBA" id="ARBA00023136"/>
    </source>
</evidence>
<comment type="pathway">
    <text evidence="9">Carotenoid biosynthesis; staphyloxanthin biosynthesis; staphyloxanthin from farnesyl diphosphate: step 5/5.</text>
</comment>
<evidence type="ECO:0000256" key="6">
    <source>
        <dbReference type="ARBA" id="ARBA00022989"/>
    </source>
</evidence>
<keyword evidence="15" id="KW-1185">Reference proteome</keyword>
<organism evidence="14 15">
    <name type="scientific">Flexivirga endophytica</name>
    <dbReference type="NCBI Taxonomy" id="1849103"/>
    <lineage>
        <taxon>Bacteria</taxon>
        <taxon>Bacillati</taxon>
        <taxon>Actinomycetota</taxon>
        <taxon>Actinomycetes</taxon>
        <taxon>Micrococcales</taxon>
        <taxon>Dermacoccaceae</taxon>
        <taxon>Flexivirga</taxon>
    </lineage>
</organism>
<evidence type="ECO:0000256" key="13">
    <source>
        <dbReference type="SAM" id="Phobius"/>
    </source>
</evidence>
<evidence type="ECO:0000256" key="5">
    <source>
        <dbReference type="ARBA" id="ARBA00022729"/>
    </source>
</evidence>
<dbReference type="EMBL" id="BMHI01000002">
    <property type="protein sequence ID" value="GGB24300.1"/>
    <property type="molecule type" value="Genomic_DNA"/>
</dbReference>
<dbReference type="InterPro" id="IPR044021">
    <property type="entry name" value="CrtO"/>
</dbReference>
<evidence type="ECO:0000256" key="8">
    <source>
        <dbReference type="ARBA" id="ARBA00023315"/>
    </source>
</evidence>
<dbReference type="Pfam" id="PF18927">
    <property type="entry name" value="CrtO"/>
    <property type="match status" value="1"/>
</dbReference>
<accession>A0A916T1X2</accession>
<evidence type="ECO:0000256" key="4">
    <source>
        <dbReference type="ARBA" id="ARBA00022692"/>
    </source>
</evidence>
<reference evidence="14" key="2">
    <citation type="submission" date="2020-09" db="EMBL/GenBank/DDBJ databases">
        <authorList>
            <person name="Sun Q."/>
            <person name="Zhou Y."/>
        </authorList>
    </citation>
    <scope>NUCLEOTIDE SEQUENCE</scope>
    <source>
        <strain evidence="14">CGMCC 1.15085</strain>
    </source>
</reference>
<keyword evidence="6 13" id="KW-1133">Transmembrane helix</keyword>
<keyword evidence="2" id="KW-1003">Cell membrane</keyword>
<comment type="subcellular location">
    <subcellularLocation>
        <location evidence="1">Cell membrane</location>
        <topology evidence="1">Single-pass membrane protein</topology>
    </subcellularLocation>
</comment>
<comment type="caution">
    <text evidence="14">The sequence shown here is derived from an EMBL/GenBank/DDBJ whole genome shotgun (WGS) entry which is preliminary data.</text>
</comment>
<keyword evidence="7 13" id="KW-0472">Membrane</keyword>
<gene>
    <name evidence="14" type="primary">crtO</name>
    <name evidence="14" type="ORF">GCM10011492_12810</name>
</gene>
<feature type="transmembrane region" description="Helical" evidence="13">
    <location>
        <begin position="130"/>
        <end position="148"/>
    </location>
</feature>
<comment type="similarity">
    <text evidence="10">Belongs to the acyltransferase CrtO family.</text>
</comment>
<reference evidence="14" key="1">
    <citation type="journal article" date="2014" name="Int. J. Syst. Evol. Microbiol.">
        <title>Complete genome sequence of Corynebacterium casei LMG S-19264T (=DSM 44701T), isolated from a smear-ripened cheese.</title>
        <authorList>
            <consortium name="US DOE Joint Genome Institute (JGI-PGF)"/>
            <person name="Walter F."/>
            <person name="Albersmeier A."/>
            <person name="Kalinowski J."/>
            <person name="Ruckert C."/>
        </authorList>
    </citation>
    <scope>NUCLEOTIDE SEQUENCE</scope>
    <source>
        <strain evidence="14">CGMCC 1.15085</strain>
    </source>
</reference>
<keyword evidence="4 13" id="KW-0812">Transmembrane</keyword>
<sequence length="175" mass="19793">MLNFVMPVRVTIATDIAAWGVFHAGTGYAAHRLTGRCLNQDGWLLRPRRFEDSGRWYRRRLRIHAWKDRLPEAGDLFDGGISKARLPGLTDGGLDLFIRETRRAELAHWGALACGPLFALWNPALPASLLIGYGILVNLPFIAIQRYNRFRCQEILSRRKPAGEGMRIACALQPR</sequence>
<dbReference type="GO" id="GO:0016746">
    <property type="term" value="F:acyltransferase activity"/>
    <property type="evidence" value="ECO:0007669"/>
    <property type="project" value="UniProtKB-KW"/>
</dbReference>
<evidence type="ECO:0000256" key="2">
    <source>
        <dbReference type="ARBA" id="ARBA00022475"/>
    </source>
</evidence>
<evidence type="ECO:0000313" key="14">
    <source>
        <dbReference type="EMBL" id="GGB24300.1"/>
    </source>
</evidence>
<keyword evidence="5" id="KW-0732">Signal</keyword>
<dbReference type="GO" id="GO:0005886">
    <property type="term" value="C:plasma membrane"/>
    <property type="evidence" value="ECO:0007669"/>
    <property type="project" value="UniProtKB-SubCell"/>
</dbReference>
<dbReference type="Proteomes" id="UP000636793">
    <property type="component" value="Unassembled WGS sequence"/>
</dbReference>
<evidence type="ECO:0000256" key="1">
    <source>
        <dbReference type="ARBA" id="ARBA00004162"/>
    </source>
</evidence>
<evidence type="ECO:0000256" key="11">
    <source>
        <dbReference type="ARBA" id="ARBA00023667"/>
    </source>
</evidence>
<keyword evidence="3" id="KW-0808">Transferase</keyword>
<name>A0A916T1X2_9MICO</name>
<proteinExistence type="inferred from homology"/>